<dbReference type="GO" id="GO:0071897">
    <property type="term" value="P:DNA biosynthetic process"/>
    <property type="evidence" value="ECO:0007669"/>
    <property type="project" value="UniProtKB-ARBA"/>
</dbReference>
<reference evidence="2" key="1">
    <citation type="submission" date="2020-11" db="EMBL/GenBank/DDBJ databases">
        <authorList>
            <person name="Whiteford S."/>
        </authorList>
    </citation>
    <scope>NUCLEOTIDE SEQUENCE</scope>
</reference>
<dbReference type="CDD" id="cd09275">
    <property type="entry name" value="RNase_HI_RT_DIRS1"/>
    <property type="match status" value="1"/>
</dbReference>
<dbReference type="GO" id="GO:0003676">
    <property type="term" value="F:nucleic acid binding"/>
    <property type="evidence" value="ECO:0007669"/>
    <property type="project" value="InterPro"/>
</dbReference>
<comment type="caution">
    <text evidence="2">The sequence shown here is derived from an EMBL/GenBank/DDBJ whole genome shotgun (WGS) entry which is preliminary data.</text>
</comment>
<dbReference type="PANTHER" id="PTHR33050">
    <property type="entry name" value="REVERSE TRANSCRIPTASE DOMAIN-CONTAINING PROTEIN"/>
    <property type="match status" value="1"/>
</dbReference>
<name>A0A8S4GD35_PLUXY</name>
<evidence type="ECO:0000313" key="2">
    <source>
        <dbReference type="EMBL" id="CAG9137834.1"/>
    </source>
</evidence>
<keyword evidence="3" id="KW-1185">Reference proteome</keyword>
<dbReference type="PANTHER" id="PTHR33050:SF7">
    <property type="entry name" value="RIBONUCLEASE H"/>
    <property type="match status" value="1"/>
</dbReference>
<dbReference type="Gene3D" id="3.30.420.10">
    <property type="entry name" value="Ribonuclease H-like superfamily/Ribonuclease H"/>
    <property type="match status" value="1"/>
</dbReference>
<dbReference type="InterPro" id="IPR043128">
    <property type="entry name" value="Rev_trsase/Diguanyl_cyclase"/>
</dbReference>
<dbReference type="SUPFAM" id="SSF56672">
    <property type="entry name" value="DNA/RNA polymerases"/>
    <property type="match status" value="1"/>
</dbReference>
<dbReference type="CDD" id="cd03714">
    <property type="entry name" value="RT_DIRS1"/>
    <property type="match status" value="1"/>
</dbReference>
<evidence type="ECO:0000313" key="3">
    <source>
        <dbReference type="Proteomes" id="UP000653454"/>
    </source>
</evidence>
<feature type="domain" description="Reverse transcriptase" evidence="1">
    <location>
        <begin position="11"/>
        <end position="193"/>
    </location>
</feature>
<accession>A0A8S4GD35</accession>
<dbReference type="Gene3D" id="3.10.10.10">
    <property type="entry name" value="HIV Type 1 Reverse Transcriptase, subunit A, domain 1"/>
    <property type="match status" value="1"/>
</dbReference>
<dbReference type="InterPro" id="IPR052055">
    <property type="entry name" value="Hepadnavirus_pol/RT"/>
</dbReference>
<gene>
    <name evidence="2" type="ORF">PLXY2_LOCUS16083</name>
</gene>
<protein>
    <submittedName>
        <fullName evidence="2">(diamondback moth) hypothetical protein</fullName>
    </submittedName>
</protein>
<proteinExistence type="predicted"/>
<dbReference type="PROSITE" id="PS50878">
    <property type="entry name" value="RT_POL"/>
    <property type="match status" value="1"/>
</dbReference>
<dbReference type="InterPro" id="IPR036397">
    <property type="entry name" value="RNaseH_sf"/>
</dbReference>
<dbReference type="InterPro" id="IPR000477">
    <property type="entry name" value="RT_dom"/>
</dbReference>
<dbReference type="EMBL" id="CAJHNJ030000431">
    <property type="protein sequence ID" value="CAG9137834.1"/>
    <property type="molecule type" value="Genomic_DNA"/>
</dbReference>
<organism evidence="2 3">
    <name type="scientific">Plutella xylostella</name>
    <name type="common">Diamondback moth</name>
    <name type="synonym">Plutella maculipennis</name>
    <dbReference type="NCBI Taxonomy" id="51655"/>
    <lineage>
        <taxon>Eukaryota</taxon>
        <taxon>Metazoa</taxon>
        <taxon>Ecdysozoa</taxon>
        <taxon>Arthropoda</taxon>
        <taxon>Hexapoda</taxon>
        <taxon>Insecta</taxon>
        <taxon>Pterygota</taxon>
        <taxon>Neoptera</taxon>
        <taxon>Endopterygota</taxon>
        <taxon>Lepidoptera</taxon>
        <taxon>Glossata</taxon>
        <taxon>Ditrysia</taxon>
        <taxon>Yponomeutoidea</taxon>
        <taxon>Plutellidae</taxon>
        <taxon>Plutella</taxon>
    </lineage>
</organism>
<evidence type="ECO:0000259" key="1">
    <source>
        <dbReference type="PROSITE" id="PS50878"/>
    </source>
</evidence>
<dbReference type="Gene3D" id="3.30.70.270">
    <property type="match status" value="1"/>
</dbReference>
<dbReference type="AlphaFoldDB" id="A0A8S4GD35"/>
<sequence>MAQQVQLLKNMGVLEPVQVSPSFVSKMFLIPKDDGSSRPIFNLQNLNNFVHQSKFRLINLQKVPSFLQANDWLAKIDILNAYFHLSVSPRHRRFLRLIFNKELLQMTCLPFGLSSAPKVFASVTNWVAQLLRNQGIRVLVYLDDFLLAHQDMSALQHHINLTINLLRSLGWHVNLIKSNLSPQKEVQYLGILWNPSQNVKKLPIKKHLVIRETIKKILKRTFTNRKEIQSLIGMLNFASFAVPYGRLNYRQVLSFFQRLPDSDPLRYHPLPQVVISNLTWWLSNLKESSPIYPPLTSHYLTTDASGSGWGAILDNTKLVGTWSAQEIPCHSNMKEMFAILNVLRDHCHILANSTVSIQSDNKTVLSYLRNQGGTRSSQLMAVTFQLYQILQEHKIHLSLHHLPGRFNVEADHLSRNCHYPEWHLLPVFTKIIFARWGLPIIDLFASRRAHVVPRYVTLDQTDDQAVFVDAFSRPWNYSLAWVFPPPFLMPKVLAHLNVSKGRFLIVAPRWEKSYWRTDLKNRALAAPFTVYNLNKVLIDVLTNRPPPKVLELTLEIWICGAGNQC</sequence>
<dbReference type="InterPro" id="IPR043502">
    <property type="entry name" value="DNA/RNA_pol_sf"/>
</dbReference>
<dbReference type="Proteomes" id="UP000653454">
    <property type="component" value="Unassembled WGS sequence"/>
</dbReference>
<dbReference type="Pfam" id="PF00078">
    <property type="entry name" value="RVT_1"/>
    <property type="match status" value="1"/>
</dbReference>